<dbReference type="OrthoDB" id="647974at2759"/>
<evidence type="ECO:0000256" key="14">
    <source>
        <dbReference type="ARBA" id="ARBA00022741"/>
    </source>
</evidence>
<dbReference type="Gene3D" id="3.30.200.20">
    <property type="entry name" value="Phosphorylase Kinase, domain 1"/>
    <property type="match status" value="1"/>
</dbReference>
<evidence type="ECO:0000256" key="16">
    <source>
        <dbReference type="ARBA" id="ARBA00022840"/>
    </source>
</evidence>
<dbReference type="GO" id="GO:0004674">
    <property type="term" value="F:protein serine/threonine kinase activity"/>
    <property type="evidence" value="ECO:0007669"/>
    <property type="project" value="UniProtKB-KW"/>
</dbReference>
<keyword evidence="12" id="KW-0732">Signal</keyword>
<keyword evidence="8" id="KW-0597">Phosphoprotein</keyword>
<comment type="similarity">
    <text evidence="3">Belongs to the protein kinase superfamily. Ser/Thr protein kinase family.</text>
</comment>
<comment type="similarity">
    <text evidence="4">Belongs to the RLP family.</text>
</comment>
<evidence type="ECO:0000313" key="27">
    <source>
        <dbReference type="Proteomes" id="UP000825935"/>
    </source>
</evidence>
<dbReference type="Pfam" id="PF00069">
    <property type="entry name" value="Pkinase"/>
    <property type="match status" value="1"/>
</dbReference>
<name>A0A8T2RFN0_CERRI</name>
<keyword evidence="17 24" id="KW-1133">Transmembrane helix</keyword>
<keyword evidence="7" id="KW-0723">Serine/threonine-protein kinase</keyword>
<dbReference type="SMART" id="SM00369">
    <property type="entry name" value="LRR_TYP"/>
    <property type="match status" value="8"/>
</dbReference>
<feature type="transmembrane region" description="Helical" evidence="24">
    <location>
        <begin position="673"/>
        <end position="695"/>
    </location>
</feature>
<evidence type="ECO:0000256" key="9">
    <source>
        <dbReference type="ARBA" id="ARBA00022614"/>
    </source>
</evidence>
<dbReference type="SUPFAM" id="SSF52047">
    <property type="entry name" value="RNI-like"/>
    <property type="match status" value="1"/>
</dbReference>
<keyword evidence="11 24" id="KW-0812">Transmembrane</keyword>
<dbReference type="InterPro" id="IPR013210">
    <property type="entry name" value="LRR_N_plant-typ"/>
</dbReference>
<dbReference type="PRINTS" id="PR00019">
    <property type="entry name" value="LEURICHRPT"/>
</dbReference>
<dbReference type="InterPro" id="IPR011009">
    <property type="entry name" value="Kinase-like_dom_sf"/>
</dbReference>
<sequence length="1019" mass="112029">MINGTSMTVLRSQSSSLFLLPRQVKVNTTGMAPSPGGTDHPCLYTEREALLQFKNEVTYHHQSWSWDANATCCKWQGVGCSSSGSSYSKVVSLSLHNLNITGSISTALGNLRFLTILNLSSNNLSGTIPEDFSLLSRLRTLDLSFNQLSGSLSVLSKITSLQSINISNNAFETQLPTFNKSTQLRELNASYNRIKGAIYTDICNYAPTLSVLDLSSNLFSGSLTNGLGRCALRELRLQKNSLTGPIPHDIFSIKTLSTLDLHANRFNGALDSAVGSLVNLEQLYLASNNFSGNLPATLSQNSKLTLLSLSNNAFGGPVDVIDFHNLTELRELYLDANFFNGSIPETLGFCKSLRVLNLALNNFVGIIPSQFNQLTNLTFVSLSSNRLNGSLMAFENCSNLGSLILTKNSFSGPLPSRFNGFRSLQILALGVLGLKGSIPAWIQNCTKLQILDLSWNQLEGEVPAWFGNFSHMFYLDLSNNTFSGRIPPELFNLKALTEKDNNTEGMQNFFGLFDVQGQDNSPSLTYNRPIAFPPSIILSHNHLTGSIPSKIHHLQMLMALELSHNLLTGSIPPSLANVTYLETLDLSYNQLTGVIPSILANLTFLSKFNVTHNNLSGVIPNGTQFDTFPASSFEENPGLCGAQVSNICVSEKHHTYPPATYPVNARSMKDISIVIPVCIVIGIILLALSASLWAFSRRNAVHHGFGSSREMDDQSFHDSENSTVHFIYNHQKLTIADIVKATNNFDKNHIVGCGGFGLVYRADLEDGTKLAIKKLTGECGQMEREFKAEVEALSKAQHKNLVPLQGFFQIGQDKLLIYTFMENGSLDYWLHERSDGGALLVWPMRLQIARAAAAGLAYLHQICNPHIVHRDIKSSNILLDENFEAHLADFGLARLMMSTQTHVTTELVGTLGYIPPEYGEKSNATPKGDVYSFGVVLLELLTGKRPVDVSQTKESSNLVAWIQKSKNKTDLCEIFDAVLRNKGDEQQMQQVLNVACLCINHDPSKRPSIKDVVSLLDQV</sequence>
<evidence type="ECO:0000256" key="10">
    <source>
        <dbReference type="ARBA" id="ARBA00022679"/>
    </source>
</evidence>
<dbReference type="Pfam" id="PF00560">
    <property type="entry name" value="LRR_1"/>
    <property type="match status" value="5"/>
</dbReference>
<dbReference type="InterPro" id="IPR008271">
    <property type="entry name" value="Ser/Thr_kinase_AS"/>
</dbReference>
<dbReference type="Gene3D" id="1.10.510.10">
    <property type="entry name" value="Transferase(Phosphotransferase) domain 1"/>
    <property type="match status" value="1"/>
</dbReference>
<dbReference type="EMBL" id="CM035432">
    <property type="protein sequence ID" value="KAH7295219.1"/>
    <property type="molecule type" value="Genomic_DNA"/>
</dbReference>
<gene>
    <name evidence="26" type="ORF">KP509_27G037600</name>
</gene>
<keyword evidence="15" id="KW-0418">Kinase</keyword>
<dbReference type="Proteomes" id="UP000825935">
    <property type="component" value="Chromosome 27"/>
</dbReference>
<dbReference type="SUPFAM" id="SSF52058">
    <property type="entry name" value="L domain-like"/>
    <property type="match status" value="1"/>
</dbReference>
<dbReference type="GO" id="GO:0005886">
    <property type="term" value="C:plasma membrane"/>
    <property type="evidence" value="ECO:0007669"/>
    <property type="project" value="UniProtKB-SubCell"/>
</dbReference>
<dbReference type="FunFam" id="3.30.200.20:FF:000309">
    <property type="entry name" value="Leucine-rich repeat receptor protein kinase MSP1"/>
    <property type="match status" value="1"/>
</dbReference>
<evidence type="ECO:0000256" key="2">
    <source>
        <dbReference type="ARBA" id="ARBA00004479"/>
    </source>
</evidence>
<evidence type="ECO:0000256" key="3">
    <source>
        <dbReference type="ARBA" id="ARBA00008684"/>
    </source>
</evidence>
<keyword evidence="10" id="KW-0808">Transferase</keyword>
<evidence type="ECO:0000256" key="12">
    <source>
        <dbReference type="ARBA" id="ARBA00022729"/>
    </source>
</evidence>
<reference evidence="26 27" key="1">
    <citation type="submission" date="2021-08" db="EMBL/GenBank/DDBJ databases">
        <title>WGS assembly of Ceratopteris richardii.</title>
        <authorList>
            <person name="Marchant D.B."/>
            <person name="Chen G."/>
            <person name="Jenkins J."/>
            <person name="Shu S."/>
            <person name="Leebens-Mack J."/>
            <person name="Grimwood J."/>
            <person name="Schmutz J."/>
            <person name="Soltis P."/>
            <person name="Soltis D."/>
            <person name="Chen Z.-H."/>
        </authorList>
    </citation>
    <scope>NUCLEOTIDE SEQUENCE [LARGE SCALE GENOMIC DNA]</scope>
    <source>
        <strain evidence="26">Whitten #5841</strain>
        <tissue evidence="26">Leaf</tissue>
    </source>
</reference>
<feature type="binding site" evidence="23">
    <location>
        <position position="774"/>
    </location>
    <ligand>
        <name>ATP</name>
        <dbReference type="ChEBI" id="CHEBI:30616"/>
    </ligand>
</feature>
<accession>A0A8T2RFN0</accession>
<dbReference type="PROSITE" id="PS00107">
    <property type="entry name" value="PROTEIN_KINASE_ATP"/>
    <property type="match status" value="1"/>
</dbReference>
<dbReference type="InterPro" id="IPR003591">
    <property type="entry name" value="Leu-rich_rpt_typical-subtyp"/>
</dbReference>
<dbReference type="PROSITE" id="PS00108">
    <property type="entry name" value="PROTEIN_KINASE_ST"/>
    <property type="match status" value="1"/>
</dbReference>
<evidence type="ECO:0000256" key="8">
    <source>
        <dbReference type="ARBA" id="ARBA00022553"/>
    </source>
</evidence>
<evidence type="ECO:0000256" key="21">
    <source>
        <dbReference type="ARBA" id="ARBA00047899"/>
    </source>
</evidence>
<keyword evidence="6" id="KW-1003">Cell membrane</keyword>
<evidence type="ECO:0000256" key="18">
    <source>
        <dbReference type="ARBA" id="ARBA00023136"/>
    </source>
</evidence>
<dbReference type="PROSITE" id="PS51450">
    <property type="entry name" value="LRR"/>
    <property type="match status" value="1"/>
</dbReference>
<proteinExistence type="inferred from homology"/>
<dbReference type="Pfam" id="PF08263">
    <property type="entry name" value="LRRNT_2"/>
    <property type="match status" value="1"/>
</dbReference>
<evidence type="ECO:0000256" key="13">
    <source>
        <dbReference type="ARBA" id="ARBA00022737"/>
    </source>
</evidence>
<evidence type="ECO:0000256" key="20">
    <source>
        <dbReference type="ARBA" id="ARBA00023180"/>
    </source>
</evidence>
<keyword evidence="20" id="KW-0325">Glycoprotein</keyword>
<keyword evidence="18 24" id="KW-0472">Membrane</keyword>
<keyword evidence="27" id="KW-1185">Reference proteome</keyword>
<dbReference type="Gene3D" id="3.80.10.10">
    <property type="entry name" value="Ribonuclease Inhibitor"/>
    <property type="match status" value="2"/>
</dbReference>
<dbReference type="SMART" id="SM00220">
    <property type="entry name" value="S_TKc"/>
    <property type="match status" value="1"/>
</dbReference>
<evidence type="ECO:0000256" key="4">
    <source>
        <dbReference type="ARBA" id="ARBA00009592"/>
    </source>
</evidence>
<keyword evidence="9" id="KW-0433">Leucine-rich repeat</keyword>
<dbReference type="PROSITE" id="PS50011">
    <property type="entry name" value="PROTEIN_KINASE_DOM"/>
    <property type="match status" value="1"/>
</dbReference>
<dbReference type="FunFam" id="3.80.10.10:FF:000095">
    <property type="entry name" value="LRR receptor-like serine/threonine-protein kinase GSO1"/>
    <property type="match status" value="1"/>
</dbReference>
<evidence type="ECO:0000256" key="1">
    <source>
        <dbReference type="ARBA" id="ARBA00004236"/>
    </source>
</evidence>
<dbReference type="InterPro" id="IPR000719">
    <property type="entry name" value="Prot_kinase_dom"/>
</dbReference>
<evidence type="ECO:0000259" key="25">
    <source>
        <dbReference type="PROSITE" id="PS50011"/>
    </source>
</evidence>
<evidence type="ECO:0000256" key="5">
    <source>
        <dbReference type="ARBA" id="ARBA00012513"/>
    </source>
</evidence>
<comment type="catalytic activity">
    <reaction evidence="22">
        <text>L-seryl-[protein] + ATP = O-phospho-L-seryl-[protein] + ADP + H(+)</text>
        <dbReference type="Rhea" id="RHEA:17989"/>
        <dbReference type="Rhea" id="RHEA-COMP:9863"/>
        <dbReference type="Rhea" id="RHEA-COMP:11604"/>
        <dbReference type="ChEBI" id="CHEBI:15378"/>
        <dbReference type="ChEBI" id="CHEBI:29999"/>
        <dbReference type="ChEBI" id="CHEBI:30616"/>
        <dbReference type="ChEBI" id="CHEBI:83421"/>
        <dbReference type="ChEBI" id="CHEBI:456216"/>
        <dbReference type="EC" id="2.7.11.1"/>
    </reaction>
</comment>
<protein>
    <recommendedName>
        <fullName evidence="5">non-specific serine/threonine protein kinase</fullName>
        <ecNumber evidence="5">2.7.11.1</ecNumber>
    </recommendedName>
</protein>
<keyword evidence="13" id="KW-0677">Repeat</keyword>
<evidence type="ECO:0000256" key="11">
    <source>
        <dbReference type="ARBA" id="ARBA00022692"/>
    </source>
</evidence>
<comment type="subcellular location">
    <subcellularLocation>
        <location evidence="1">Cell membrane</location>
    </subcellularLocation>
    <subcellularLocation>
        <location evidence="2">Membrane</location>
        <topology evidence="2">Single-pass type I membrane protein</topology>
    </subcellularLocation>
</comment>
<dbReference type="InterPro" id="IPR001611">
    <property type="entry name" value="Leu-rich_rpt"/>
</dbReference>
<evidence type="ECO:0000256" key="17">
    <source>
        <dbReference type="ARBA" id="ARBA00022989"/>
    </source>
</evidence>
<evidence type="ECO:0000256" key="24">
    <source>
        <dbReference type="SAM" id="Phobius"/>
    </source>
</evidence>
<evidence type="ECO:0000256" key="6">
    <source>
        <dbReference type="ARBA" id="ARBA00022475"/>
    </source>
</evidence>
<dbReference type="EC" id="2.7.11.1" evidence="5"/>
<dbReference type="InterPro" id="IPR051420">
    <property type="entry name" value="Ser_Thr_Kinases_DiverseReg"/>
</dbReference>
<evidence type="ECO:0000256" key="15">
    <source>
        <dbReference type="ARBA" id="ARBA00022777"/>
    </source>
</evidence>
<evidence type="ECO:0000256" key="7">
    <source>
        <dbReference type="ARBA" id="ARBA00022527"/>
    </source>
</evidence>
<evidence type="ECO:0000256" key="19">
    <source>
        <dbReference type="ARBA" id="ARBA00023170"/>
    </source>
</evidence>
<keyword evidence="14 23" id="KW-0547">Nucleotide-binding</keyword>
<dbReference type="Pfam" id="PF13855">
    <property type="entry name" value="LRR_8"/>
    <property type="match status" value="2"/>
</dbReference>
<comment type="catalytic activity">
    <reaction evidence="21">
        <text>L-threonyl-[protein] + ATP = O-phospho-L-threonyl-[protein] + ADP + H(+)</text>
        <dbReference type="Rhea" id="RHEA:46608"/>
        <dbReference type="Rhea" id="RHEA-COMP:11060"/>
        <dbReference type="Rhea" id="RHEA-COMP:11605"/>
        <dbReference type="ChEBI" id="CHEBI:15378"/>
        <dbReference type="ChEBI" id="CHEBI:30013"/>
        <dbReference type="ChEBI" id="CHEBI:30616"/>
        <dbReference type="ChEBI" id="CHEBI:61977"/>
        <dbReference type="ChEBI" id="CHEBI:456216"/>
        <dbReference type="EC" id="2.7.11.1"/>
    </reaction>
</comment>
<dbReference type="GO" id="GO:0005524">
    <property type="term" value="F:ATP binding"/>
    <property type="evidence" value="ECO:0007669"/>
    <property type="project" value="UniProtKB-UniRule"/>
</dbReference>
<dbReference type="PANTHER" id="PTHR48005">
    <property type="entry name" value="LEUCINE RICH REPEAT KINASE 2"/>
    <property type="match status" value="1"/>
</dbReference>
<evidence type="ECO:0000256" key="23">
    <source>
        <dbReference type="PROSITE-ProRule" id="PRU10141"/>
    </source>
</evidence>
<keyword evidence="19" id="KW-0675">Receptor</keyword>
<dbReference type="FunFam" id="1.10.510.10:FF:000309">
    <property type="entry name" value="Leucine-rich repeat receptor-like protein kinase"/>
    <property type="match status" value="1"/>
</dbReference>
<feature type="domain" description="Protein kinase" evidence="25">
    <location>
        <begin position="745"/>
        <end position="1019"/>
    </location>
</feature>
<evidence type="ECO:0000256" key="22">
    <source>
        <dbReference type="ARBA" id="ARBA00048679"/>
    </source>
</evidence>
<keyword evidence="16 23" id="KW-0067">ATP-binding</keyword>
<dbReference type="InterPro" id="IPR017441">
    <property type="entry name" value="Protein_kinase_ATP_BS"/>
</dbReference>
<dbReference type="AlphaFoldDB" id="A0A8T2RFN0"/>
<dbReference type="InterPro" id="IPR032675">
    <property type="entry name" value="LRR_dom_sf"/>
</dbReference>
<dbReference type="PANTHER" id="PTHR48005:SF62">
    <property type="entry name" value="OS02G0116700 PROTEIN"/>
    <property type="match status" value="1"/>
</dbReference>
<dbReference type="FunFam" id="3.80.10.10:FF:000213">
    <property type="entry name" value="Tyrosine-sulfated glycopeptide receptor 1"/>
    <property type="match status" value="1"/>
</dbReference>
<comment type="caution">
    <text evidence="26">The sequence shown here is derived from an EMBL/GenBank/DDBJ whole genome shotgun (WGS) entry which is preliminary data.</text>
</comment>
<organism evidence="26 27">
    <name type="scientific">Ceratopteris richardii</name>
    <name type="common">Triangle waterfern</name>
    <dbReference type="NCBI Taxonomy" id="49495"/>
    <lineage>
        <taxon>Eukaryota</taxon>
        <taxon>Viridiplantae</taxon>
        <taxon>Streptophyta</taxon>
        <taxon>Embryophyta</taxon>
        <taxon>Tracheophyta</taxon>
        <taxon>Polypodiopsida</taxon>
        <taxon>Polypodiidae</taxon>
        <taxon>Polypodiales</taxon>
        <taxon>Pteridineae</taxon>
        <taxon>Pteridaceae</taxon>
        <taxon>Parkerioideae</taxon>
        <taxon>Ceratopteris</taxon>
    </lineage>
</organism>
<dbReference type="SUPFAM" id="SSF56112">
    <property type="entry name" value="Protein kinase-like (PK-like)"/>
    <property type="match status" value="1"/>
</dbReference>
<evidence type="ECO:0000313" key="26">
    <source>
        <dbReference type="EMBL" id="KAH7295219.1"/>
    </source>
</evidence>